<dbReference type="EMBL" id="CATQJL010000305">
    <property type="protein sequence ID" value="CAJ0603093.1"/>
    <property type="molecule type" value="Genomic_DNA"/>
</dbReference>
<sequence length="90" mass="10919">MQNLADTIMLNDRRRTTHLSIFSEMSEFYISSRLCKSFLLSAPTSTMGWWLAFFAKGQNNVYYYKDRRKVKDYKMWSDEFFLKPWHRLDG</sequence>
<dbReference type="PANTHER" id="PTHR22898">
    <property type="entry name" value="UNCHARACTERIZED GLYCOSOL TRANSFERASE-RELATED"/>
    <property type="match status" value="1"/>
</dbReference>
<evidence type="ECO:0000313" key="2">
    <source>
        <dbReference type="Proteomes" id="UP001176961"/>
    </source>
</evidence>
<protein>
    <submittedName>
        <fullName evidence="1">Uncharacterized protein</fullName>
    </submittedName>
</protein>
<dbReference type="InterPro" id="IPR052501">
    <property type="entry name" value="Alpha-1-2_FucT"/>
</dbReference>
<gene>
    <name evidence="1" type="ORF">CYNAS_LOCUS15076</name>
</gene>
<keyword evidence="2" id="KW-1185">Reference proteome</keyword>
<dbReference type="AlphaFoldDB" id="A0AA36MA66"/>
<accession>A0AA36MA66</accession>
<organism evidence="1 2">
    <name type="scientific">Cylicocyclus nassatus</name>
    <name type="common">Nematode worm</name>
    <dbReference type="NCBI Taxonomy" id="53992"/>
    <lineage>
        <taxon>Eukaryota</taxon>
        <taxon>Metazoa</taxon>
        <taxon>Ecdysozoa</taxon>
        <taxon>Nematoda</taxon>
        <taxon>Chromadorea</taxon>
        <taxon>Rhabditida</taxon>
        <taxon>Rhabditina</taxon>
        <taxon>Rhabditomorpha</taxon>
        <taxon>Strongyloidea</taxon>
        <taxon>Strongylidae</taxon>
        <taxon>Cylicocyclus</taxon>
    </lineage>
</organism>
<reference evidence="1" key="1">
    <citation type="submission" date="2023-07" db="EMBL/GenBank/DDBJ databases">
        <authorList>
            <consortium name="CYATHOMIX"/>
        </authorList>
    </citation>
    <scope>NUCLEOTIDE SEQUENCE</scope>
    <source>
        <strain evidence="1">N/A</strain>
    </source>
</reference>
<dbReference type="PANTHER" id="PTHR22898:SF4">
    <property type="entry name" value="GALACTOSIDE 2-ALPHA-L-FUCOSYLTRANSFERASE-RELATED"/>
    <property type="match status" value="1"/>
</dbReference>
<proteinExistence type="predicted"/>
<name>A0AA36MA66_CYLNA</name>
<evidence type="ECO:0000313" key="1">
    <source>
        <dbReference type="EMBL" id="CAJ0603093.1"/>
    </source>
</evidence>
<comment type="caution">
    <text evidence="1">The sequence shown here is derived from an EMBL/GenBank/DDBJ whole genome shotgun (WGS) entry which is preliminary data.</text>
</comment>
<dbReference type="Proteomes" id="UP001176961">
    <property type="component" value="Unassembled WGS sequence"/>
</dbReference>